<organism evidence="2 3">
    <name type="scientific">Natronoarchaeum philippinense</name>
    <dbReference type="NCBI Taxonomy" id="558529"/>
    <lineage>
        <taxon>Archaea</taxon>
        <taxon>Methanobacteriati</taxon>
        <taxon>Methanobacteriota</taxon>
        <taxon>Stenosarchaea group</taxon>
        <taxon>Halobacteria</taxon>
        <taxon>Halobacteriales</taxon>
        <taxon>Natronoarchaeaceae</taxon>
    </lineage>
</organism>
<accession>A0A285N8D9</accession>
<evidence type="ECO:0000313" key="3">
    <source>
        <dbReference type="Proteomes" id="UP000219453"/>
    </source>
</evidence>
<dbReference type="AlphaFoldDB" id="A0A285N8D9"/>
<name>A0A285N8D9_NATPI</name>
<dbReference type="Proteomes" id="UP000219453">
    <property type="component" value="Unassembled WGS sequence"/>
</dbReference>
<evidence type="ECO:0000256" key="1">
    <source>
        <dbReference type="SAM" id="MobiDB-lite"/>
    </source>
</evidence>
<feature type="region of interest" description="Disordered" evidence="1">
    <location>
        <begin position="1"/>
        <end position="116"/>
    </location>
</feature>
<protein>
    <submittedName>
        <fullName evidence="2">Uncharacterized protein</fullName>
    </submittedName>
</protein>
<feature type="compositionally biased region" description="Low complexity" evidence="1">
    <location>
        <begin position="67"/>
        <end position="78"/>
    </location>
</feature>
<dbReference type="EMBL" id="OBEJ01000001">
    <property type="protein sequence ID" value="SNZ05588.1"/>
    <property type="molecule type" value="Genomic_DNA"/>
</dbReference>
<reference evidence="2 3" key="1">
    <citation type="submission" date="2017-09" db="EMBL/GenBank/DDBJ databases">
        <authorList>
            <person name="Ehlers B."/>
            <person name="Leendertz F.H."/>
        </authorList>
    </citation>
    <scope>NUCLEOTIDE SEQUENCE [LARGE SCALE GENOMIC DNA]</scope>
    <source>
        <strain evidence="2 3">DSM 27208</strain>
    </source>
</reference>
<dbReference type="RefSeq" id="WP_097007872.1">
    <property type="nucleotide sequence ID" value="NZ_OBEJ01000001.1"/>
</dbReference>
<evidence type="ECO:0000313" key="2">
    <source>
        <dbReference type="EMBL" id="SNZ05588.1"/>
    </source>
</evidence>
<feature type="compositionally biased region" description="Basic and acidic residues" evidence="1">
    <location>
        <begin position="49"/>
        <end position="58"/>
    </location>
</feature>
<dbReference type="OrthoDB" id="177137at2157"/>
<dbReference type="Pfam" id="PF24332">
    <property type="entry name" value="DUF7500"/>
    <property type="match status" value="1"/>
</dbReference>
<feature type="compositionally biased region" description="Polar residues" evidence="1">
    <location>
        <begin position="86"/>
        <end position="97"/>
    </location>
</feature>
<dbReference type="InterPro" id="IPR055923">
    <property type="entry name" value="DUF7500"/>
</dbReference>
<gene>
    <name evidence="2" type="ORF">SAMN06269185_0898</name>
</gene>
<proteinExistence type="predicted"/>
<feature type="compositionally biased region" description="Acidic residues" evidence="1">
    <location>
        <begin position="1"/>
        <end position="12"/>
    </location>
</feature>
<sequence>MTEEPEEAEDDPSVLTPEELQLEDVREDAVQKIGDNRYVIKPNEDDSEGQTRDGHIVETPDADDVPDATPAPAQSDADAPSDTEAQDASSLGPASSRQDADAREDARSQDGPNIDLDARTVALEHATGEYGIDAVVDTGDGIVERRITADDQIGVFESFLRWYALQIDAESPPAATISAMLAEADLSE</sequence>
<feature type="compositionally biased region" description="Basic and acidic residues" evidence="1">
    <location>
        <begin position="98"/>
        <end position="108"/>
    </location>
</feature>
<keyword evidence="3" id="KW-1185">Reference proteome</keyword>